<name>A0ABW2QXV9_9NEIS</name>
<comment type="caution">
    <text evidence="2">The sequence shown here is derived from an EMBL/GenBank/DDBJ whole genome shotgun (WGS) entry which is preliminary data.</text>
</comment>
<dbReference type="InterPro" id="IPR036291">
    <property type="entry name" value="NAD(P)-bd_dom_sf"/>
</dbReference>
<dbReference type="EMBL" id="JBHTBQ010000004">
    <property type="protein sequence ID" value="MFC7418717.1"/>
    <property type="molecule type" value="Genomic_DNA"/>
</dbReference>
<dbReference type="Gene3D" id="3.40.50.720">
    <property type="entry name" value="NAD(P)-binding Rossmann-like Domain"/>
    <property type="match status" value="1"/>
</dbReference>
<evidence type="ECO:0000259" key="1">
    <source>
        <dbReference type="SMART" id="SM00881"/>
    </source>
</evidence>
<dbReference type="PANTHER" id="PTHR33303:SF2">
    <property type="entry name" value="COA-BINDING DOMAIN-CONTAINING PROTEIN"/>
    <property type="match status" value="1"/>
</dbReference>
<proteinExistence type="predicted"/>
<reference evidence="3" key="1">
    <citation type="journal article" date="2019" name="Int. J. Syst. Evol. Microbiol.">
        <title>The Global Catalogue of Microorganisms (GCM) 10K type strain sequencing project: providing services to taxonomists for standard genome sequencing and annotation.</title>
        <authorList>
            <consortium name="The Broad Institute Genomics Platform"/>
            <consortium name="The Broad Institute Genome Sequencing Center for Infectious Disease"/>
            <person name="Wu L."/>
            <person name="Ma J."/>
        </authorList>
    </citation>
    <scope>NUCLEOTIDE SEQUENCE [LARGE SCALE GENOMIC DNA]</scope>
    <source>
        <strain evidence="3">CCUG 62945</strain>
    </source>
</reference>
<gene>
    <name evidence="2" type="ORF">ACFQNF_02335</name>
</gene>
<feature type="domain" description="CoA-binding" evidence="1">
    <location>
        <begin position="21"/>
        <end position="114"/>
    </location>
</feature>
<dbReference type="SMART" id="SM00881">
    <property type="entry name" value="CoA_binding"/>
    <property type="match status" value="1"/>
</dbReference>
<accession>A0ABW2QXV9</accession>
<dbReference type="Proteomes" id="UP001596473">
    <property type="component" value="Unassembled WGS sequence"/>
</dbReference>
<protein>
    <submittedName>
        <fullName evidence="2">CoA-binding protein</fullName>
    </submittedName>
</protein>
<evidence type="ECO:0000313" key="2">
    <source>
        <dbReference type="EMBL" id="MFC7418717.1"/>
    </source>
</evidence>
<dbReference type="SUPFAM" id="SSF51735">
    <property type="entry name" value="NAD(P)-binding Rossmann-fold domains"/>
    <property type="match status" value="1"/>
</dbReference>
<organism evidence="2 3">
    <name type="scientific">Iodobacter arcticus</name>
    <dbReference type="NCBI Taxonomy" id="590593"/>
    <lineage>
        <taxon>Bacteria</taxon>
        <taxon>Pseudomonadati</taxon>
        <taxon>Pseudomonadota</taxon>
        <taxon>Betaproteobacteria</taxon>
        <taxon>Neisseriales</taxon>
        <taxon>Chitinibacteraceae</taxon>
        <taxon>Iodobacter</taxon>
    </lineage>
</organism>
<dbReference type="Pfam" id="PF13380">
    <property type="entry name" value="CoA_binding_2"/>
    <property type="match status" value="1"/>
</dbReference>
<dbReference type="InterPro" id="IPR003781">
    <property type="entry name" value="CoA-bd"/>
</dbReference>
<dbReference type="PANTHER" id="PTHR33303">
    <property type="entry name" value="CYTOPLASMIC PROTEIN-RELATED"/>
    <property type="match status" value="1"/>
</dbReference>
<sequence length="144" mass="15913">MTLWRKAIFQNPSDKAIRQFLLSIHRIAVVGLSPKPDRPSFAVAKVMQQVGMQIVPVRPFTESVLGEPAYASLSDVPDKVDLVNVFRAADQVDAIVDEAIALQIPAIWIQQGIINEAAAERAQAAGLFVVMDRCIKIDYLRLCL</sequence>
<evidence type="ECO:0000313" key="3">
    <source>
        <dbReference type="Proteomes" id="UP001596473"/>
    </source>
</evidence>
<dbReference type="RefSeq" id="WP_380185916.1">
    <property type="nucleotide sequence ID" value="NZ_JBHTBQ010000004.1"/>
</dbReference>
<keyword evidence="3" id="KW-1185">Reference proteome</keyword>